<dbReference type="EMBL" id="SRLO01000814">
    <property type="protein sequence ID" value="TNN46009.1"/>
    <property type="molecule type" value="Genomic_DNA"/>
</dbReference>
<evidence type="ECO:0000313" key="2">
    <source>
        <dbReference type="EMBL" id="TNN46009.1"/>
    </source>
</evidence>
<organism evidence="2 3">
    <name type="scientific">Liparis tanakae</name>
    <name type="common">Tanaka's snailfish</name>
    <dbReference type="NCBI Taxonomy" id="230148"/>
    <lineage>
        <taxon>Eukaryota</taxon>
        <taxon>Metazoa</taxon>
        <taxon>Chordata</taxon>
        <taxon>Craniata</taxon>
        <taxon>Vertebrata</taxon>
        <taxon>Euteleostomi</taxon>
        <taxon>Actinopterygii</taxon>
        <taxon>Neopterygii</taxon>
        <taxon>Teleostei</taxon>
        <taxon>Neoteleostei</taxon>
        <taxon>Acanthomorphata</taxon>
        <taxon>Eupercaria</taxon>
        <taxon>Perciformes</taxon>
        <taxon>Cottioidei</taxon>
        <taxon>Cottales</taxon>
        <taxon>Liparidae</taxon>
        <taxon>Liparis</taxon>
    </lineage>
</organism>
<proteinExistence type="predicted"/>
<dbReference type="AlphaFoldDB" id="A0A4Z2FXR2"/>
<keyword evidence="3" id="KW-1185">Reference proteome</keyword>
<gene>
    <name evidence="2" type="ORF">EYF80_043818</name>
</gene>
<name>A0A4Z2FXR2_9TELE</name>
<dbReference type="Proteomes" id="UP000314294">
    <property type="component" value="Unassembled WGS sequence"/>
</dbReference>
<sequence length="171" mass="18230">MSGVASASRSDPSGSLWRRGSVDFRDLGRGYQLARRRVQGRGQQPGLPGELRGAEPEGGAHHAGPRGHGGGPPGRRVVVRGPVVPGRGGRVGRAPAAGARLLHRQRVGAEAVVVVRVRVVRVCVRVVTREVRVLRGREALRAEAQARVAGPRGPRVQARVLVQLQVVHLPR</sequence>
<comment type="caution">
    <text evidence="2">The sequence shown here is derived from an EMBL/GenBank/DDBJ whole genome shotgun (WGS) entry which is preliminary data.</text>
</comment>
<feature type="compositionally biased region" description="Polar residues" evidence="1">
    <location>
        <begin position="1"/>
        <end position="13"/>
    </location>
</feature>
<evidence type="ECO:0000256" key="1">
    <source>
        <dbReference type="SAM" id="MobiDB-lite"/>
    </source>
</evidence>
<feature type="compositionally biased region" description="Low complexity" evidence="1">
    <location>
        <begin position="40"/>
        <end position="49"/>
    </location>
</feature>
<evidence type="ECO:0000313" key="3">
    <source>
        <dbReference type="Proteomes" id="UP000314294"/>
    </source>
</evidence>
<protein>
    <submittedName>
        <fullName evidence="2">Uncharacterized protein</fullName>
    </submittedName>
</protein>
<feature type="region of interest" description="Disordered" evidence="1">
    <location>
        <begin position="1"/>
        <end position="20"/>
    </location>
</feature>
<accession>A0A4Z2FXR2</accession>
<reference evidence="2 3" key="1">
    <citation type="submission" date="2019-03" db="EMBL/GenBank/DDBJ databases">
        <title>First draft genome of Liparis tanakae, snailfish: a comprehensive survey of snailfish specific genes.</title>
        <authorList>
            <person name="Kim W."/>
            <person name="Song I."/>
            <person name="Jeong J.-H."/>
            <person name="Kim D."/>
            <person name="Kim S."/>
            <person name="Ryu S."/>
            <person name="Song J.Y."/>
            <person name="Lee S.K."/>
        </authorList>
    </citation>
    <scope>NUCLEOTIDE SEQUENCE [LARGE SCALE GENOMIC DNA]</scope>
    <source>
        <tissue evidence="2">Muscle</tissue>
    </source>
</reference>
<feature type="region of interest" description="Disordered" evidence="1">
    <location>
        <begin position="34"/>
        <end position="76"/>
    </location>
</feature>